<keyword evidence="1" id="KW-0812">Transmembrane</keyword>
<accession>A0A372G293</accession>
<dbReference type="AlphaFoldDB" id="A0A372G293"/>
<comment type="caution">
    <text evidence="2">The sequence shown here is derived from an EMBL/GenBank/DDBJ whole genome shotgun (WGS) entry which is preliminary data.</text>
</comment>
<reference evidence="2 3" key="1">
    <citation type="submission" date="2018-08" db="EMBL/GenBank/DDBJ databases">
        <title>Verrucosispora craniellae sp. nov., isolated from a marine sponge in the South China Sea.</title>
        <authorList>
            <person name="Li L."/>
            <person name="Lin H.W."/>
        </authorList>
    </citation>
    <scope>NUCLEOTIDE SEQUENCE [LARGE SCALE GENOMIC DNA]</scope>
    <source>
        <strain evidence="2 3">LHW63014</strain>
    </source>
</reference>
<organism evidence="2 3">
    <name type="scientific">Micromonospora craniellae</name>
    <dbReference type="NCBI Taxonomy" id="2294034"/>
    <lineage>
        <taxon>Bacteria</taxon>
        <taxon>Bacillati</taxon>
        <taxon>Actinomycetota</taxon>
        <taxon>Actinomycetes</taxon>
        <taxon>Micromonosporales</taxon>
        <taxon>Micromonosporaceae</taxon>
        <taxon>Micromonospora</taxon>
    </lineage>
</organism>
<feature type="transmembrane region" description="Helical" evidence="1">
    <location>
        <begin position="32"/>
        <end position="53"/>
    </location>
</feature>
<evidence type="ECO:0000313" key="3">
    <source>
        <dbReference type="Proteomes" id="UP000262621"/>
    </source>
</evidence>
<evidence type="ECO:0000256" key="1">
    <source>
        <dbReference type="SAM" id="Phobius"/>
    </source>
</evidence>
<sequence length="59" mass="6044">MTELRWLLVAMVLFLAALPALSLGTDGDVPALWVAGLVLVAVAGAIPVVLRFAPSGGED</sequence>
<proteinExistence type="predicted"/>
<keyword evidence="1" id="KW-0472">Membrane</keyword>
<keyword evidence="1" id="KW-1133">Transmembrane helix</keyword>
<dbReference type="RefSeq" id="WP_117227044.1">
    <property type="nucleotide sequence ID" value="NZ_CP061725.1"/>
</dbReference>
<gene>
    <name evidence="2" type="ORF">D0Q02_06345</name>
</gene>
<keyword evidence="3" id="KW-1185">Reference proteome</keyword>
<name>A0A372G293_9ACTN</name>
<dbReference type="Proteomes" id="UP000262621">
    <property type="component" value="Unassembled WGS sequence"/>
</dbReference>
<dbReference type="EMBL" id="QVFU01000004">
    <property type="protein sequence ID" value="RFS47187.1"/>
    <property type="molecule type" value="Genomic_DNA"/>
</dbReference>
<evidence type="ECO:0000313" key="2">
    <source>
        <dbReference type="EMBL" id="RFS47187.1"/>
    </source>
</evidence>
<protein>
    <submittedName>
        <fullName evidence="2">Uncharacterized protein</fullName>
    </submittedName>
</protein>